<dbReference type="InterPro" id="IPR007815">
    <property type="entry name" value="Emycin_Estase"/>
</dbReference>
<protein>
    <submittedName>
        <fullName evidence="2">Erythromycin esterase</fullName>
    </submittedName>
</protein>
<dbReference type="Gene3D" id="1.20.1440.30">
    <property type="entry name" value="Biosynthetic Protein domain"/>
    <property type="match status" value="1"/>
</dbReference>
<dbReference type="SUPFAM" id="SSF159501">
    <property type="entry name" value="EreA/ChaN-like"/>
    <property type="match status" value="1"/>
</dbReference>
<dbReference type="STRING" id="317577.GCA_000419625_03428"/>
<dbReference type="PANTHER" id="PTHR31299">
    <property type="entry name" value="ESTERASE, PUTATIVE (AFU_ORTHOLOGUE AFUA_1G05850)-RELATED"/>
    <property type="match status" value="1"/>
</dbReference>
<dbReference type="AlphaFoldDB" id="A0A221T1V5"/>
<feature type="region of interest" description="Disordered" evidence="1">
    <location>
        <begin position="427"/>
        <end position="448"/>
    </location>
</feature>
<evidence type="ECO:0000256" key="1">
    <source>
        <dbReference type="SAM" id="MobiDB-lite"/>
    </source>
</evidence>
<gene>
    <name evidence="2" type="ORF">DFI_16795</name>
</gene>
<dbReference type="KEGG" id="dfc:DFI_16795"/>
<dbReference type="Gene3D" id="3.40.1660.10">
    <property type="entry name" value="EreA-like (biosynthetic domain)"/>
    <property type="match status" value="1"/>
</dbReference>
<dbReference type="CDD" id="cd14728">
    <property type="entry name" value="Ere-like"/>
    <property type="match status" value="1"/>
</dbReference>
<name>A0A221T1V5_9DEIO</name>
<dbReference type="Pfam" id="PF05139">
    <property type="entry name" value="Erythro_esteras"/>
    <property type="match status" value="1"/>
</dbReference>
<evidence type="ECO:0000313" key="2">
    <source>
        <dbReference type="EMBL" id="ASN82850.1"/>
    </source>
</evidence>
<evidence type="ECO:0000313" key="3">
    <source>
        <dbReference type="Proteomes" id="UP000259030"/>
    </source>
</evidence>
<geneLocation type="plasmid" evidence="3">
    <name>pdfi2</name>
</geneLocation>
<dbReference type="InterPro" id="IPR014622">
    <property type="entry name" value="UCP036794_erythomycin"/>
</dbReference>
<dbReference type="GO" id="GO:0046677">
    <property type="term" value="P:response to antibiotic"/>
    <property type="evidence" value="ECO:0007669"/>
    <property type="project" value="InterPro"/>
</dbReference>
<proteinExistence type="predicted"/>
<dbReference type="Gene3D" id="3.30.1870.10">
    <property type="entry name" value="EreA-like, domain 2"/>
    <property type="match status" value="1"/>
</dbReference>
<dbReference type="EMBL" id="CP021083">
    <property type="protein sequence ID" value="ASN82850.1"/>
    <property type="molecule type" value="Genomic_DNA"/>
</dbReference>
<dbReference type="PIRSF" id="PIRSF036794">
    <property type="entry name" value="UCP_erythr_ester"/>
    <property type="match status" value="1"/>
</dbReference>
<dbReference type="InterPro" id="IPR052036">
    <property type="entry name" value="Hydrolase/PRTase-associated"/>
</dbReference>
<keyword evidence="2" id="KW-0614">Plasmid</keyword>
<dbReference type="PANTHER" id="PTHR31299:SF0">
    <property type="entry name" value="ESTERASE, PUTATIVE (AFU_ORTHOLOGUE AFUA_1G05850)-RELATED"/>
    <property type="match status" value="1"/>
</dbReference>
<sequence length="448" mass="50648">MHRRGPAVTGAVRPAWQRHAQPITGASSDYDALLGGIGNARFVLIGEASHGTHEFYRERARLTRHLIEHHGFQAVAVEADWPDAYRVNRFVRGLGDDQTAQEALGDFQRFPKWMWRNADTQAFVAWLRDHNERHPQDGAGFYGLDLYSLHRSMNAVVDYLEGVDPDAARRARERYACFEMFGPDPQLYGYATERGVTEPCEEQAWQQLTELQRREAELTRGDLLAGDEHFHAEQNARLALNAETYYRSMFRGRDESWNLRDTHMADTLAALDEHLSARGEPARIVIWAHNSHLGDARASAMGWERGELNLGQLTRERWPDQTFIIGQTTAGGTVFASDDWDAPGRIKQVRPPLPGSLEEELHAAGQDAFWLDMHDPEVQAALGEGHLQRFIGVIYRPDTERWSHYVHTRPAAMYDAVLHFDMTTALSPLDATPGDDGGELPETYPTGE</sequence>
<organism evidence="2 3">
    <name type="scientific">Deinococcus ficus</name>
    <dbReference type="NCBI Taxonomy" id="317577"/>
    <lineage>
        <taxon>Bacteria</taxon>
        <taxon>Thermotogati</taxon>
        <taxon>Deinococcota</taxon>
        <taxon>Deinococci</taxon>
        <taxon>Deinococcales</taxon>
        <taxon>Deinococcaceae</taxon>
        <taxon>Deinococcus</taxon>
    </lineage>
</organism>
<reference evidence="2 3" key="1">
    <citation type="submission" date="2017-05" db="EMBL/GenBank/DDBJ databases">
        <title>The complete genome sequence of Deinococcus ficus isolated from the rhizosphere of the Ficus religiosa L. in Taiwan.</title>
        <authorList>
            <person name="Wu K.-M."/>
            <person name="Liao T.-L."/>
            <person name="Liu Y.-M."/>
            <person name="Young C.-C."/>
            <person name="Tsai S.-F."/>
        </authorList>
    </citation>
    <scope>NUCLEOTIDE SEQUENCE [LARGE SCALE GENOMIC DNA]</scope>
    <source>
        <strain evidence="2 3">CC-FR2-10</strain>
        <plasmid evidence="3">pdfi2</plasmid>
    </source>
</reference>
<dbReference type="Proteomes" id="UP000259030">
    <property type="component" value="Plasmid pDFI2"/>
</dbReference>
<accession>A0A221T1V5</accession>
<keyword evidence="3" id="KW-1185">Reference proteome</keyword>